<proteinExistence type="predicted"/>
<dbReference type="AlphaFoldDB" id="I4ECW5"/>
<dbReference type="InterPro" id="IPR054190">
    <property type="entry name" value="DUF6895"/>
</dbReference>
<accession>I4ECW5</accession>
<comment type="caution">
    <text evidence="2">The sequence shown here is derived from an EMBL/GenBank/DDBJ whole genome shotgun (WGS) entry which is preliminary data.</text>
</comment>
<reference evidence="2 3" key="1">
    <citation type="journal article" date="2012" name="ISME J.">
        <title>Nitrification expanded: discovery, physiology and genomics of a nitrite-oxidizing bacterium from the phylum Chloroflexi.</title>
        <authorList>
            <person name="Sorokin D.Y."/>
            <person name="Lucker S."/>
            <person name="Vejmelkova D."/>
            <person name="Kostrikina N.A."/>
            <person name="Kleerebezem R."/>
            <person name="Rijpstra W.I."/>
            <person name="Damste J.S."/>
            <person name="Le Paslier D."/>
            <person name="Muyzer G."/>
            <person name="Wagner M."/>
            <person name="van Loosdrecht M.C."/>
            <person name="Daims H."/>
        </authorList>
    </citation>
    <scope>NUCLEOTIDE SEQUENCE [LARGE SCALE GENOMIC DNA]</scope>
    <source>
        <strain evidence="3">none</strain>
    </source>
</reference>
<protein>
    <recommendedName>
        <fullName evidence="1">DUF6895 domain-containing protein</fullName>
    </recommendedName>
</protein>
<evidence type="ECO:0000259" key="1">
    <source>
        <dbReference type="Pfam" id="PF21836"/>
    </source>
</evidence>
<sequence length="309" mass="34202">MRWQTRRMRKRFPKTIDAARSVLCQWLEANQSAFRPNAAPRVPSLEDVKPLTEFALILYGLTGPRHRQAGGPLVAWANRMAEALWAEAGAFGALLPWQAIADTTRERPETGVVPLPFVLLDELTGRTCAFRQDVQTTLAIAARGRTGLDLAFALDLASLRDCEQEARSAFQRTIDGWDGDVSSAGSSWLYNLTHQIFYATKMGRRRPAWRVDEHAWLATALVPLAFSRLHLGDFDLAAELFLCLAWSQIGIDLAFQEGLDILATTVVTEQGIPRYPPATNPDASEFANRYHPTLVVLAALAESITVDSG</sequence>
<gene>
    <name evidence="2" type="ORF">NITHO_1260010</name>
</gene>
<dbReference type="Proteomes" id="UP000004221">
    <property type="component" value="Unassembled WGS sequence"/>
</dbReference>
<organism evidence="2 3">
    <name type="scientific">Nitrolancea hollandica Lb</name>
    <dbReference type="NCBI Taxonomy" id="1129897"/>
    <lineage>
        <taxon>Bacteria</taxon>
        <taxon>Pseudomonadati</taxon>
        <taxon>Thermomicrobiota</taxon>
        <taxon>Thermomicrobia</taxon>
        <taxon>Sphaerobacterales</taxon>
        <taxon>Sphaerobacterineae</taxon>
        <taxon>Sphaerobacteraceae</taxon>
        <taxon>Nitrolancea</taxon>
    </lineage>
</organism>
<name>I4ECW5_9BACT</name>
<dbReference type="EMBL" id="CAGS01000031">
    <property type="protein sequence ID" value="CCF82527.1"/>
    <property type="molecule type" value="Genomic_DNA"/>
</dbReference>
<keyword evidence="3" id="KW-1185">Reference proteome</keyword>
<evidence type="ECO:0000313" key="2">
    <source>
        <dbReference type="EMBL" id="CCF82527.1"/>
    </source>
</evidence>
<evidence type="ECO:0000313" key="3">
    <source>
        <dbReference type="Proteomes" id="UP000004221"/>
    </source>
</evidence>
<feature type="domain" description="DUF6895" evidence="1">
    <location>
        <begin position="24"/>
        <end position="300"/>
    </location>
</feature>
<dbReference type="Pfam" id="PF21836">
    <property type="entry name" value="DUF6895"/>
    <property type="match status" value="1"/>
</dbReference>